<dbReference type="SUPFAM" id="SSF52540">
    <property type="entry name" value="P-loop containing nucleoside triphosphate hydrolases"/>
    <property type="match status" value="1"/>
</dbReference>
<evidence type="ECO:0000313" key="7">
    <source>
        <dbReference type="Proteomes" id="UP001597214"/>
    </source>
</evidence>
<keyword evidence="7" id="KW-1185">Reference proteome</keyword>
<evidence type="ECO:0000256" key="4">
    <source>
        <dbReference type="SAM" id="Coils"/>
    </source>
</evidence>
<evidence type="ECO:0000313" key="6">
    <source>
        <dbReference type="EMBL" id="MFD1739504.1"/>
    </source>
</evidence>
<feature type="coiled-coil region" evidence="4">
    <location>
        <begin position="439"/>
        <end position="473"/>
    </location>
</feature>
<dbReference type="RefSeq" id="WP_377930744.1">
    <property type="nucleotide sequence ID" value="NZ_JBHUEM010000055.1"/>
</dbReference>
<dbReference type="EMBL" id="JBHUEM010000055">
    <property type="protein sequence ID" value="MFD1739504.1"/>
    <property type="molecule type" value="Genomic_DNA"/>
</dbReference>
<dbReference type="Gene3D" id="3.40.50.300">
    <property type="entry name" value="P-loop containing nucleotide triphosphate hydrolases"/>
    <property type="match status" value="2"/>
</dbReference>
<comment type="caution">
    <text evidence="6">The sequence shown here is derived from an EMBL/GenBank/DDBJ whole genome shotgun (WGS) entry which is preliminary data.</text>
</comment>
<dbReference type="InterPro" id="IPR027417">
    <property type="entry name" value="P-loop_NTPase"/>
</dbReference>
<sequence>MIINEIQLTNIGAYKGNHKFDFRPNQDKNVILIGGENGAGKTTLLNAIKLGLFGAYGYGYKTENTEYFKRINSFLNNSTKKSNENDYKIKINFTLTEDLEQVDYTLIRHWSLKGTSIKESFEVIANKRHLSEYDKELFQTKLKEIMPPQLLELCLFDGEEIARIVNENLLSDYLNTLSRVVFNLDLFETLENDLETYANQSIDPQKMESIEKELFELNNRDKEIRALIFSSSNKIKHLEENRSNLSDEYSQLKQDFEQYGGLVKSERDLIIQEMHNIELLRKQNQEKIREFVANLLPFYLTRKLLSETREQIKNEESLQLFKQLDQKLSDETMKNIIQLTSSSLDTKLSTELREQFLKVMQPKSEIYQIHGASNSESGLIENIYFKLSNNYNLESLSLIEENKKKLMAHQELREKLNVHDSSNEFTEMIQRMEKNQTLIVEIDIELNNEQLHLDELKIELDELTTSIDKIQSILKDNEKTKSSFLESQKIISLSRRFREIQLKKKLQQVQIEASTMIKRILRKHNYISSILIDNDTYNVILLDSQKDQIEKATLSAGEKQILLISIIWSIFKCSGRKVPFIFDTLLGRLDKTHKNALLTEFIPNCGRQAIILSTDTEIDKDHYELLASHVAKQYMLEFNVERKETNIINKYFSFSDMEMSK</sequence>
<comment type="subunit">
    <text evidence="2">Heterodimer of SbcC and SbcD.</text>
</comment>
<name>A0ABW4LWE2_9BACI</name>
<proteinExistence type="inferred from homology"/>
<keyword evidence="4" id="KW-0175">Coiled coil</keyword>
<evidence type="ECO:0000256" key="1">
    <source>
        <dbReference type="ARBA" id="ARBA00006930"/>
    </source>
</evidence>
<accession>A0ABW4LWE2</accession>
<gene>
    <name evidence="6" type="primary">dndD</name>
    <name evidence="6" type="ORF">ACFSCX_23770</name>
</gene>
<feature type="domain" description="Rad50/SbcC-type AAA" evidence="5">
    <location>
        <begin position="6"/>
        <end position="256"/>
    </location>
</feature>
<comment type="similarity">
    <text evidence="1">Belongs to the SMC family. SbcC subfamily.</text>
</comment>
<evidence type="ECO:0000259" key="5">
    <source>
        <dbReference type="Pfam" id="PF13476"/>
    </source>
</evidence>
<dbReference type="PANTHER" id="PTHR32114:SF2">
    <property type="entry name" value="ABC TRANSPORTER ABCH.3"/>
    <property type="match status" value="1"/>
</dbReference>
<organism evidence="6 7">
    <name type="scientific">Bacillus salitolerans</name>
    <dbReference type="NCBI Taxonomy" id="1437434"/>
    <lineage>
        <taxon>Bacteria</taxon>
        <taxon>Bacillati</taxon>
        <taxon>Bacillota</taxon>
        <taxon>Bacilli</taxon>
        <taxon>Bacillales</taxon>
        <taxon>Bacillaceae</taxon>
        <taxon>Bacillus</taxon>
    </lineage>
</organism>
<dbReference type="InterPro" id="IPR017599">
    <property type="entry name" value="DNA_S_DndD"/>
</dbReference>
<dbReference type="Proteomes" id="UP001597214">
    <property type="component" value="Unassembled WGS sequence"/>
</dbReference>
<dbReference type="PANTHER" id="PTHR32114">
    <property type="entry name" value="ABC TRANSPORTER ABCH.3"/>
    <property type="match status" value="1"/>
</dbReference>
<reference evidence="7" key="1">
    <citation type="journal article" date="2019" name="Int. J. Syst. Evol. Microbiol.">
        <title>The Global Catalogue of Microorganisms (GCM) 10K type strain sequencing project: providing services to taxonomists for standard genome sequencing and annotation.</title>
        <authorList>
            <consortium name="The Broad Institute Genomics Platform"/>
            <consortium name="The Broad Institute Genome Sequencing Center for Infectious Disease"/>
            <person name="Wu L."/>
            <person name="Ma J."/>
        </authorList>
    </citation>
    <scope>NUCLEOTIDE SEQUENCE [LARGE SCALE GENOMIC DNA]</scope>
    <source>
        <strain evidence="7">CCUG 49339</strain>
    </source>
</reference>
<evidence type="ECO:0000256" key="3">
    <source>
        <dbReference type="ARBA" id="ARBA00013368"/>
    </source>
</evidence>
<dbReference type="NCBIfam" id="TIGR03185">
    <property type="entry name" value="DNA_S_dndD"/>
    <property type="match status" value="1"/>
</dbReference>
<dbReference type="Pfam" id="PF13476">
    <property type="entry name" value="AAA_23"/>
    <property type="match status" value="1"/>
</dbReference>
<protein>
    <recommendedName>
        <fullName evidence="3">Nuclease SbcCD subunit C</fullName>
    </recommendedName>
</protein>
<evidence type="ECO:0000256" key="2">
    <source>
        <dbReference type="ARBA" id="ARBA00011322"/>
    </source>
</evidence>
<dbReference type="InterPro" id="IPR038729">
    <property type="entry name" value="Rad50/SbcC_AAA"/>
</dbReference>